<reference evidence="3 4" key="1">
    <citation type="submission" date="2020-02" db="EMBL/GenBank/DDBJ databases">
        <title>Integrative conjugative elements (ICEs) and plasmids drive adaptation of Pseudomonas nitroreducens strain HBP1 to wastewater environment.</title>
        <authorList>
            <person name="Sentchilo V."/>
            <person name="Carraro N."/>
            <person name="Bertelli C."/>
            <person name="van der Meer J.R."/>
        </authorList>
    </citation>
    <scope>NUCLEOTIDE SEQUENCE [LARGE SCALE GENOMIC DNA]</scope>
    <source>
        <strain evidence="3 4">HBP1</strain>
    </source>
</reference>
<dbReference type="RefSeq" id="WP_024765075.1">
    <property type="nucleotide sequence ID" value="NZ_CP049140.1"/>
</dbReference>
<evidence type="ECO:0000313" key="2">
    <source>
        <dbReference type="EMBL" id="MBG6285907.1"/>
    </source>
</evidence>
<reference evidence="2 5" key="2">
    <citation type="submission" date="2020-11" db="EMBL/GenBank/DDBJ databases">
        <title>Enhanced detection system for hospital associated transmission using whole genome sequencing surveillance.</title>
        <authorList>
            <person name="Harrison L.H."/>
            <person name="Van Tyne D."/>
            <person name="Marsh J.W."/>
            <person name="Griffith M.P."/>
            <person name="Snyder D.J."/>
            <person name="Cooper V.S."/>
            <person name="Mustapha M."/>
        </authorList>
    </citation>
    <scope>NUCLEOTIDE SEQUENCE [LARGE SCALE GENOMIC DNA]</scope>
    <source>
        <strain evidence="2 5">PSA00705</strain>
    </source>
</reference>
<sequence>MSEMPDARNLSRAELRKAIVRLRLEMQRQQLRQEGELLLQPLKQARHVGQSLRGGLAGNIPLWGAGGAAALALLFGRKRRWIRLLRLGIALAPVILQMRRKPDHQDPPAPSTHL</sequence>
<evidence type="ECO:0000313" key="3">
    <source>
        <dbReference type="EMBL" id="QIE88830.1"/>
    </source>
</evidence>
<evidence type="ECO:0000313" key="5">
    <source>
        <dbReference type="Proteomes" id="UP000608450"/>
    </source>
</evidence>
<accession>A0A6G6J192</accession>
<dbReference type="AlphaFoldDB" id="A0A6G6J192"/>
<dbReference type="KEGG" id="pnt:G5B91_22170"/>
<dbReference type="Proteomes" id="UP000608450">
    <property type="component" value="Unassembled WGS sequence"/>
</dbReference>
<evidence type="ECO:0000313" key="4">
    <source>
        <dbReference type="Proteomes" id="UP000501063"/>
    </source>
</evidence>
<keyword evidence="1" id="KW-0812">Transmembrane</keyword>
<evidence type="ECO:0000256" key="1">
    <source>
        <dbReference type="SAM" id="Phobius"/>
    </source>
</evidence>
<keyword evidence="5" id="KW-1185">Reference proteome</keyword>
<dbReference type="Proteomes" id="UP000501063">
    <property type="component" value="Chromosome"/>
</dbReference>
<name>A0A6G6J192_PSENT</name>
<keyword evidence="1" id="KW-1133">Transmembrane helix</keyword>
<dbReference type="EMBL" id="JADTFC010000001">
    <property type="protein sequence ID" value="MBG6285907.1"/>
    <property type="molecule type" value="Genomic_DNA"/>
</dbReference>
<protein>
    <submittedName>
        <fullName evidence="3">Uncharacterized protein</fullName>
    </submittedName>
</protein>
<feature type="transmembrane region" description="Helical" evidence="1">
    <location>
        <begin position="60"/>
        <end position="76"/>
    </location>
</feature>
<keyword evidence="1" id="KW-0472">Membrane</keyword>
<dbReference type="EMBL" id="CP049140">
    <property type="protein sequence ID" value="QIE88830.1"/>
    <property type="molecule type" value="Genomic_DNA"/>
</dbReference>
<proteinExistence type="predicted"/>
<organism evidence="3 4">
    <name type="scientific">Pseudomonas nitroreducens</name>
    <dbReference type="NCBI Taxonomy" id="46680"/>
    <lineage>
        <taxon>Bacteria</taxon>
        <taxon>Pseudomonadati</taxon>
        <taxon>Pseudomonadota</taxon>
        <taxon>Gammaproteobacteria</taxon>
        <taxon>Pseudomonadales</taxon>
        <taxon>Pseudomonadaceae</taxon>
        <taxon>Pseudomonas</taxon>
    </lineage>
</organism>
<dbReference type="GeneID" id="300408836"/>
<gene>
    <name evidence="3" type="ORF">G5B91_22170</name>
    <name evidence="2" type="ORF">I5I61_00440</name>
</gene>